<comment type="caution">
    <text evidence="2">The sequence shown here is derived from an EMBL/GenBank/DDBJ whole genome shotgun (WGS) entry which is preliminary data.</text>
</comment>
<feature type="region of interest" description="Disordered" evidence="1">
    <location>
        <begin position="133"/>
        <end position="158"/>
    </location>
</feature>
<evidence type="ECO:0000313" key="2">
    <source>
        <dbReference type="EMBL" id="MCP3054934.1"/>
    </source>
</evidence>
<sequence length="158" mass="17202">MTAAREERGPRTKPFPVRLTDDERAQLERRAGSMAVGSYVKCVLFAEGDKRSNHRSRAPVKDHAALASMLAQLGASRSAEWLAMLAGAARSGTLTVDEETTMKLDRACHDVLVIRLLLMQALGIQVTDDADDGGADVGVGRDDDVDHRHDHDRGIVSR</sequence>
<dbReference type="AlphaFoldDB" id="A0A9X2HC44"/>
<dbReference type="Proteomes" id="UP001155220">
    <property type="component" value="Unassembled WGS sequence"/>
</dbReference>
<protein>
    <submittedName>
        <fullName evidence="2">Uncharacterized protein</fullName>
    </submittedName>
</protein>
<gene>
    <name evidence="2" type="ORF">MJ956_07180</name>
</gene>
<feature type="compositionally biased region" description="Basic and acidic residues" evidence="1">
    <location>
        <begin position="139"/>
        <end position="158"/>
    </location>
</feature>
<accession>A0A9X2HC44</accession>
<organism evidence="2 3">
    <name type="scientific">Aurantimonas marianensis</name>
    <dbReference type="NCBI Taxonomy" id="2920428"/>
    <lineage>
        <taxon>Bacteria</taxon>
        <taxon>Pseudomonadati</taxon>
        <taxon>Pseudomonadota</taxon>
        <taxon>Alphaproteobacteria</taxon>
        <taxon>Hyphomicrobiales</taxon>
        <taxon>Aurantimonadaceae</taxon>
        <taxon>Aurantimonas</taxon>
    </lineage>
</organism>
<dbReference type="RefSeq" id="WP_253963801.1">
    <property type="nucleotide sequence ID" value="NZ_JALHBS010000037.1"/>
</dbReference>
<name>A0A9X2HC44_9HYPH</name>
<keyword evidence="3" id="KW-1185">Reference proteome</keyword>
<proteinExistence type="predicted"/>
<evidence type="ECO:0000313" key="3">
    <source>
        <dbReference type="Proteomes" id="UP001155220"/>
    </source>
</evidence>
<evidence type="ECO:0000256" key="1">
    <source>
        <dbReference type="SAM" id="MobiDB-lite"/>
    </source>
</evidence>
<dbReference type="EMBL" id="JALHBS010000037">
    <property type="protein sequence ID" value="MCP3054934.1"/>
    <property type="molecule type" value="Genomic_DNA"/>
</dbReference>
<reference evidence="2" key="1">
    <citation type="submission" date="2022-03" db="EMBL/GenBank/DDBJ databases">
        <title>Aurantimonas Liuensis sp. Nov., isolated from the hadal seawater of the Mariana Trench.</title>
        <authorList>
            <person name="Liu R."/>
        </authorList>
    </citation>
    <scope>NUCLEOTIDE SEQUENCE</scope>
    <source>
        <strain evidence="2">LRZ36</strain>
    </source>
</reference>